<dbReference type="EMBL" id="CP043538">
    <property type="protein sequence ID" value="QGY01473.1"/>
    <property type="molecule type" value="Genomic_DNA"/>
</dbReference>
<evidence type="ECO:0000313" key="2">
    <source>
        <dbReference type="EMBL" id="QGY01473.1"/>
    </source>
</evidence>
<accession>A0A6B9FEF2</accession>
<dbReference type="GO" id="GO:0006259">
    <property type="term" value="P:DNA metabolic process"/>
    <property type="evidence" value="ECO:0007669"/>
    <property type="project" value="UniProtKB-ARBA"/>
</dbReference>
<dbReference type="GO" id="GO:0004527">
    <property type="term" value="F:exonuclease activity"/>
    <property type="evidence" value="ECO:0007669"/>
    <property type="project" value="UniProtKB-ARBA"/>
</dbReference>
<dbReference type="Proteomes" id="UP000012488">
    <property type="component" value="Chromosome"/>
</dbReference>
<dbReference type="GO" id="GO:0003676">
    <property type="term" value="F:nucleic acid binding"/>
    <property type="evidence" value="ECO:0007669"/>
    <property type="project" value="InterPro"/>
</dbReference>
<organism evidence="2 3">
    <name type="scientific">Methylobacterium mesophilicum SR1.6/6</name>
    <dbReference type="NCBI Taxonomy" id="908290"/>
    <lineage>
        <taxon>Bacteria</taxon>
        <taxon>Pseudomonadati</taxon>
        <taxon>Pseudomonadota</taxon>
        <taxon>Alphaproteobacteria</taxon>
        <taxon>Hyphomicrobiales</taxon>
        <taxon>Methylobacteriaceae</taxon>
        <taxon>Methylobacterium</taxon>
    </lineage>
</organism>
<gene>
    <name evidence="2" type="ORF">MMSR116_05830</name>
</gene>
<evidence type="ECO:0000259" key="1">
    <source>
        <dbReference type="Pfam" id="PF00929"/>
    </source>
</evidence>
<dbReference type="Pfam" id="PF00929">
    <property type="entry name" value="RNase_T"/>
    <property type="match status" value="1"/>
</dbReference>
<dbReference type="Gene3D" id="3.30.420.10">
    <property type="entry name" value="Ribonuclease H-like superfamily/Ribonuclease H"/>
    <property type="match status" value="1"/>
</dbReference>
<dbReference type="SUPFAM" id="SSF53098">
    <property type="entry name" value="Ribonuclease H-like"/>
    <property type="match status" value="1"/>
</dbReference>
<feature type="domain" description="Exonuclease" evidence="1">
    <location>
        <begin position="5"/>
        <end position="48"/>
    </location>
</feature>
<dbReference type="KEGG" id="mmes:MMSR116_05830"/>
<protein>
    <recommendedName>
        <fullName evidence="1">Exonuclease domain-containing protein</fullName>
    </recommendedName>
</protein>
<reference evidence="2 3" key="2">
    <citation type="journal article" date="2013" name="Genome Announc.">
        <title>Draft Genome Sequence of Methylobacterium mesophilicum Strain SR1.6/6, Isolated from Citrus sinensis.</title>
        <authorList>
            <person name="Marinho Almeida D."/>
            <person name="Dini-Andreote F."/>
            <person name="Camargo Neves A.A."/>
            <person name="Juca Ramos R.T."/>
            <person name="Andreote F.D."/>
            <person name="Carneiro A.R."/>
            <person name="Oliveira de Souza Lima A."/>
            <person name="Caracciolo Gomes de Sa P.H."/>
            <person name="Ribeiro Barbosa M.S."/>
            <person name="Araujo W.L."/>
            <person name="Silva A."/>
        </authorList>
    </citation>
    <scope>NUCLEOTIDE SEQUENCE [LARGE SCALE GENOMIC DNA]</scope>
    <source>
        <strain evidence="2 3">SR1.6/6</strain>
    </source>
</reference>
<dbReference type="InterPro" id="IPR036397">
    <property type="entry name" value="RNaseH_sf"/>
</dbReference>
<proteinExistence type="predicted"/>
<dbReference type="OrthoDB" id="9804290at2"/>
<dbReference type="InterPro" id="IPR012337">
    <property type="entry name" value="RNaseH-like_sf"/>
</dbReference>
<evidence type="ECO:0000313" key="3">
    <source>
        <dbReference type="Proteomes" id="UP000012488"/>
    </source>
</evidence>
<dbReference type="RefSeq" id="WP_010683194.1">
    <property type="nucleotide sequence ID" value="NZ_CP043538.1"/>
</dbReference>
<dbReference type="AlphaFoldDB" id="A0A6B9FEF2"/>
<reference evidence="2 3" key="1">
    <citation type="journal article" date="2012" name="Genet. Mol. Biol.">
        <title>Analysis of 16S rRNA and mxaF genes revealing insights into Methylobacterium niche-specific plant association.</title>
        <authorList>
            <person name="Dourado M.N."/>
            <person name="Andreote F.D."/>
            <person name="Dini-Andreote F."/>
            <person name="Conti R."/>
            <person name="Araujo J.M."/>
            <person name="Araujo W.L."/>
        </authorList>
    </citation>
    <scope>NUCLEOTIDE SEQUENCE [LARGE SCALE GENOMIC DNA]</scope>
    <source>
        <strain evidence="2 3">SR1.6/6</strain>
    </source>
</reference>
<name>A0A6B9FEF2_9HYPH</name>
<sequence>MTHEVVLDTETTSADARVDRIIEVGCVELVSHTQTGRTFHCYINLPKGVHLNALEVCPLSNGAAQESRSAPKPGQLF</sequence>
<dbReference type="InterPro" id="IPR013520">
    <property type="entry name" value="Ribonucl_H"/>
</dbReference>